<dbReference type="EMBL" id="JAPTSV010000010">
    <property type="protein sequence ID" value="KAJ1523203.1"/>
    <property type="molecule type" value="Genomic_DNA"/>
</dbReference>
<reference evidence="3" key="1">
    <citation type="submission" date="2022-12" db="EMBL/GenBank/DDBJ databases">
        <title>Chromosome-level genome assembly of the bean flower thrips Megalurothrips usitatus.</title>
        <authorList>
            <person name="Ma L."/>
            <person name="Liu Q."/>
            <person name="Li H."/>
            <person name="Cai W."/>
        </authorList>
    </citation>
    <scope>NUCLEOTIDE SEQUENCE</scope>
    <source>
        <strain evidence="3">Cailab_2022a</strain>
    </source>
</reference>
<dbReference type="GO" id="GO:0003824">
    <property type="term" value="F:catalytic activity"/>
    <property type="evidence" value="ECO:0007669"/>
    <property type="project" value="InterPro"/>
</dbReference>
<proteinExistence type="predicted"/>
<feature type="compositionally biased region" description="Pro residues" evidence="1">
    <location>
        <begin position="341"/>
        <end position="360"/>
    </location>
</feature>
<feature type="compositionally biased region" description="Low complexity" evidence="1">
    <location>
        <begin position="676"/>
        <end position="704"/>
    </location>
</feature>
<gene>
    <name evidence="3" type="ORF">ONE63_001090</name>
</gene>
<comment type="caution">
    <text evidence="3">The sequence shown here is derived from an EMBL/GenBank/DDBJ whole genome shotgun (WGS) entry which is preliminary data.</text>
</comment>
<sequence>MQSGMVAGGTAELVSGVPPALRVQTPFRGGLLHFVPLPGPGNRLVEALAHQLTGHPVRRRRRGKRSLGVTTALNIAIIQLRRELADHLRADRRGYAVLLGAAAAERDAADREREAANREREAANRERDAVNAERDAADGERDAANREREAANRERDAVNAVRDAADGERDAANREREAANRERDAVNAVRDAADGERDAANREREAANRERDAVNAVRDAADGERDAAAAWRDATSRERDAAHAEHDAADGEADRVEAFLAALEDGEQTLQLGEETLQACADVRGVAVRLLCPNREGPDVCILPRAGGATRQLRILVDSAPPRIGRAASVLTVTAPRLPLPPPQALLPSPLQPPPPPLRAPGPAAAATADAPRLLPLSLKASAKRPLRLATWNVRSLWRPGAVAELANVLEDRNIHIAALQDVRLPGRALHEVPGTKYLLLSHGHPEQQVNGTAFMVRSCLRHTVRDWSGPGERLSRLDLRGHPGNVSVITAHAPELRSEEADKARFYAGLTALIRSTPRDATLFVLGDFDAQVGREEALKGVCGLESLHAEFCGNGRRLVDLAVREGLVIASTLQYKSAAKKCSWLSGTTRYQVDHVLVHAHARNAITKVQSDTRASIGSDHFMVVTQVQLRYHSTRRDSRSGTERRSRKRRIQGDDGEVQPGAAVRRRMEAETTETAEPAGETTETAQPVWETTETAQAAGETTEIAQTVWETTETSQAAGETTETAQTVWETTETSQPAGDPAA</sequence>
<evidence type="ECO:0000256" key="1">
    <source>
        <dbReference type="SAM" id="MobiDB-lite"/>
    </source>
</evidence>
<feature type="compositionally biased region" description="Basic and acidic residues" evidence="1">
    <location>
        <begin position="637"/>
        <end position="647"/>
    </location>
</feature>
<accession>A0AAV7XF75</accession>
<evidence type="ECO:0000313" key="4">
    <source>
        <dbReference type="Proteomes" id="UP001075354"/>
    </source>
</evidence>
<feature type="region of interest" description="Disordered" evidence="1">
    <location>
        <begin position="341"/>
        <end position="367"/>
    </location>
</feature>
<feature type="domain" description="Endonuclease/exonuclease/phosphatase" evidence="2">
    <location>
        <begin position="390"/>
        <end position="623"/>
    </location>
</feature>
<feature type="region of interest" description="Disordered" evidence="1">
    <location>
        <begin position="635"/>
        <end position="704"/>
    </location>
</feature>
<dbReference type="InterPro" id="IPR005135">
    <property type="entry name" value="Endo/exonuclease/phosphatase"/>
</dbReference>
<dbReference type="AlphaFoldDB" id="A0AAV7XF75"/>
<dbReference type="Gene3D" id="3.60.10.10">
    <property type="entry name" value="Endonuclease/exonuclease/phosphatase"/>
    <property type="match status" value="1"/>
</dbReference>
<dbReference type="InterPro" id="IPR036691">
    <property type="entry name" value="Endo/exonu/phosph_ase_sf"/>
</dbReference>
<dbReference type="Proteomes" id="UP001075354">
    <property type="component" value="Chromosome 10"/>
</dbReference>
<feature type="compositionally biased region" description="Low complexity" evidence="1">
    <location>
        <begin position="716"/>
        <end position="738"/>
    </location>
</feature>
<dbReference type="SUPFAM" id="SSF56219">
    <property type="entry name" value="DNase I-like"/>
    <property type="match status" value="1"/>
</dbReference>
<feature type="region of interest" description="Disordered" evidence="1">
    <location>
        <begin position="106"/>
        <end position="252"/>
    </location>
</feature>
<evidence type="ECO:0000259" key="2">
    <source>
        <dbReference type="Pfam" id="PF03372"/>
    </source>
</evidence>
<name>A0AAV7XF75_9NEOP</name>
<feature type="region of interest" description="Disordered" evidence="1">
    <location>
        <begin position="716"/>
        <end position="747"/>
    </location>
</feature>
<feature type="compositionally biased region" description="Basic and acidic residues" evidence="1">
    <location>
        <begin position="106"/>
        <end position="227"/>
    </location>
</feature>
<keyword evidence="4" id="KW-1185">Reference proteome</keyword>
<organism evidence="3 4">
    <name type="scientific">Megalurothrips usitatus</name>
    <name type="common">bean blossom thrips</name>
    <dbReference type="NCBI Taxonomy" id="439358"/>
    <lineage>
        <taxon>Eukaryota</taxon>
        <taxon>Metazoa</taxon>
        <taxon>Ecdysozoa</taxon>
        <taxon>Arthropoda</taxon>
        <taxon>Hexapoda</taxon>
        <taxon>Insecta</taxon>
        <taxon>Pterygota</taxon>
        <taxon>Neoptera</taxon>
        <taxon>Paraneoptera</taxon>
        <taxon>Thysanoptera</taxon>
        <taxon>Terebrantia</taxon>
        <taxon>Thripoidea</taxon>
        <taxon>Thripidae</taxon>
        <taxon>Megalurothrips</taxon>
    </lineage>
</organism>
<feature type="compositionally biased region" description="Basic and acidic residues" evidence="1">
    <location>
        <begin position="234"/>
        <end position="252"/>
    </location>
</feature>
<protein>
    <recommendedName>
        <fullName evidence="2">Endonuclease/exonuclease/phosphatase domain-containing protein</fullName>
    </recommendedName>
</protein>
<dbReference type="Pfam" id="PF03372">
    <property type="entry name" value="Exo_endo_phos"/>
    <property type="match status" value="1"/>
</dbReference>
<evidence type="ECO:0000313" key="3">
    <source>
        <dbReference type="EMBL" id="KAJ1523203.1"/>
    </source>
</evidence>